<evidence type="ECO:0000256" key="1">
    <source>
        <dbReference type="ARBA" id="ARBA00022723"/>
    </source>
</evidence>
<evidence type="ECO:0000313" key="7">
    <source>
        <dbReference type="EMBL" id="CAE0192852.1"/>
    </source>
</evidence>
<evidence type="ECO:0000256" key="2">
    <source>
        <dbReference type="ARBA" id="ARBA00022771"/>
    </source>
</evidence>
<gene>
    <name evidence="7" type="ORF">CROS1456_LOCUS5942</name>
    <name evidence="8" type="ORF">HKI87_05g37600</name>
</gene>
<feature type="domain" description="GATA-type" evidence="6">
    <location>
        <begin position="54"/>
        <end position="87"/>
    </location>
</feature>
<feature type="compositionally biased region" description="Basic residues" evidence="5">
    <location>
        <begin position="17"/>
        <end position="26"/>
    </location>
</feature>
<dbReference type="InterPro" id="IPR052138">
    <property type="entry name" value="GATA_ZnFinger_Domain"/>
</dbReference>
<dbReference type="Proteomes" id="UP001472866">
    <property type="component" value="Chromosome 05"/>
</dbReference>
<dbReference type="InterPro" id="IPR013088">
    <property type="entry name" value="Znf_NHR/GATA"/>
</dbReference>
<evidence type="ECO:0000313" key="9">
    <source>
        <dbReference type="Proteomes" id="UP001472866"/>
    </source>
</evidence>
<evidence type="ECO:0000256" key="5">
    <source>
        <dbReference type="SAM" id="MobiDB-lite"/>
    </source>
</evidence>
<dbReference type="GO" id="GO:0043565">
    <property type="term" value="F:sequence-specific DNA binding"/>
    <property type="evidence" value="ECO:0007669"/>
    <property type="project" value="InterPro"/>
</dbReference>
<dbReference type="AlphaFoldDB" id="A0A7S3CDF0"/>
<evidence type="ECO:0000259" key="6">
    <source>
        <dbReference type="PROSITE" id="PS50114"/>
    </source>
</evidence>
<accession>A0A7S3CDF0</accession>
<dbReference type="Gene3D" id="3.30.50.10">
    <property type="entry name" value="Erythroid Transcription Factor GATA-1, subunit A"/>
    <property type="match status" value="1"/>
</dbReference>
<dbReference type="GO" id="GO:0008270">
    <property type="term" value="F:zinc ion binding"/>
    <property type="evidence" value="ECO:0007669"/>
    <property type="project" value="UniProtKB-KW"/>
</dbReference>
<keyword evidence="1" id="KW-0479">Metal-binding</keyword>
<name>A0A7S3CDF0_9CHLO</name>
<reference evidence="8 9" key="2">
    <citation type="submission" date="2024-03" db="EMBL/GenBank/DDBJ databases">
        <title>Complete genome sequence of the green alga Chloropicon roscoffensis RCC1871.</title>
        <authorList>
            <person name="Lemieux C."/>
            <person name="Pombert J.-F."/>
            <person name="Otis C."/>
            <person name="Turmel M."/>
        </authorList>
    </citation>
    <scope>NUCLEOTIDE SEQUENCE [LARGE SCALE GENOMIC DNA]</scope>
    <source>
        <strain evidence="8 9">RCC1871</strain>
    </source>
</reference>
<dbReference type="InterPro" id="IPR000679">
    <property type="entry name" value="Znf_GATA"/>
</dbReference>
<protein>
    <submittedName>
        <fullName evidence="8">GATA transcription factor</fullName>
    </submittedName>
</protein>
<dbReference type="SMART" id="SM00401">
    <property type="entry name" value="ZnF_GATA"/>
    <property type="match status" value="1"/>
</dbReference>
<dbReference type="EMBL" id="HBHZ01007677">
    <property type="protein sequence ID" value="CAE0192852.1"/>
    <property type="molecule type" value="Transcribed_RNA"/>
</dbReference>
<dbReference type="PANTHER" id="PTHR47255:SF4">
    <property type="entry name" value="GATA ZINC FINGER DOMAIN-CONTAINING PROTEIN 12"/>
    <property type="match status" value="1"/>
</dbReference>
<organism evidence="7">
    <name type="scientific">Chloropicon roscoffensis</name>
    <dbReference type="NCBI Taxonomy" id="1461544"/>
    <lineage>
        <taxon>Eukaryota</taxon>
        <taxon>Viridiplantae</taxon>
        <taxon>Chlorophyta</taxon>
        <taxon>Chloropicophyceae</taxon>
        <taxon>Chloropicales</taxon>
        <taxon>Chloropicaceae</taxon>
        <taxon>Chloropicon</taxon>
    </lineage>
</organism>
<keyword evidence="2 4" id="KW-0863">Zinc-finger</keyword>
<evidence type="ECO:0000256" key="4">
    <source>
        <dbReference type="PROSITE-ProRule" id="PRU00094"/>
    </source>
</evidence>
<dbReference type="PANTHER" id="PTHR47255">
    <property type="entry name" value="GATA TRANSCRIPTION FACTOR 22-RELATED"/>
    <property type="match status" value="1"/>
</dbReference>
<evidence type="ECO:0000256" key="3">
    <source>
        <dbReference type="ARBA" id="ARBA00022833"/>
    </source>
</evidence>
<dbReference type="SUPFAM" id="SSF57716">
    <property type="entry name" value="Glucocorticoid receptor-like (DNA-binding domain)"/>
    <property type="match status" value="1"/>
</dbReference>
<dbReference type="PROSITE" id="PS00344">
    <property type="entry name" value="GATA_ZN_FINGER_1"/>
    <property type="match status" value="1"/>
</dbReference>
<dbReference type="CDD" id="cd00202">
    <property type="entry name" value="ZnF_GATA"/>
    <property type="match status" value="1"/>
</dbReference>
<feature type="region of interest" description="Disordered" evidence="5">
    <location>
        <begin position="1"/>
        <end position="78"/>
    </location>
</feature>
<reference evidence="7" key="1">
    <citation type="submission" date="2021-01" db="EMBL/GenBank/DDBJ databases">
        <authorList>
            <person name="Corre E."/>
            <person name="Pelletier E."/>
            <person name="Niang G."/>
            <person name="Scheremetjew M."/>
            <person name="Finn R."/>
            <person name="Kale V."/>
            <person name="Holt S."/>
            <person name="Cochrane G."/>
            <person name="Meng A."/>
            <person name="Brown T."/>
            <person name="Cohen L."/>
        </authorList>
    </citation>
    <scope>NUCLEOTIDE SEQUENCE</scope>
    <source>
        <strain evidence="7">RCC1871</strain>
    </source>
</reference>
<dbReference type="Pfam" id="PF00320">
    <property type="entry name" value="GATA"/>
    <property type="match status" value="1"/>
</dbReference>
<feature type="compositionally biased region" description="Basic and acidic residues" evidence="5">
    <location>
        <begin position="208"/>
        <end position="224"/>
    </location>
</feature>
<keyword evidence="3" id="KW-0862">Zinc</keyword>
<feature type="compositionally biased region" description="Polar residues" evidence="5">
    <location>
        <begin position="36"/>
        <end position="45"/>
    </location>
</feature>
<feature type="region of interest" description="Disordered" evidence="5">
    <location>
        <begin position="208"/>
        <end position="233"/>
    </location>
</feature>
<keyword evidence="9" id="KW-1185">Reference proteome</keyword>
<dbReference type="GO" id="GO:0006355">
    <property type="term" value="P:regulation of DNA-templated transcription"/>
    <property type="evidence" value="ECO:0007669"/>
    <property type="project" value="InterPro"/>
</dbReference>
<feature type="region of interest" description="Disordered" evidence="5">
    <location>
        <begin position="96"/>
        <end position="132"/>
    </location>
</feature>
<feature type="compositionally biased region" description="Low complexity" evidence="5">
    <location>
        <begin position="102"/>
        <end position="113"/>
    </location>
</feature>
<sequence length="310" mass="32315">MSSMVAPPAPLTTPPAKAKKRSRKPPKPFSPDQGVYSMTTTTTVKPSCAAGHHGQAGRACSQCGVTKTPQWREGPLGPKTLCNACGVKRVRQARAALEGRSPRAGKASAASGGTKKHQSEVSTRRRAKGKSKAARAAAFILAAIEHQDSGPSTSHSEESAEEIQFFPPRPPMSPISAVVGEGGVAAFGLMSMSLPADVVQKSINAQLEAHRQRKEEKPPHKASQEEEEDAEEVQRRARLLDLRSAAEEAAKHAYAADAAVAAVAQVLALKQAIALKARAEASAAAQRVQAASAAIGKEGIPVVLPGANAV</sequence>
<dbReference type="PROSITE" id="PS50114">
    <property type="entry name" value="GATA_ZN_FINGER_2"/>
    <property type="match status" value="1"/>
</dbReference>
<evidence type="ECO:0000313" key="8">
    <source>
        <dbReference type="EMBL" id="WZN62224.1"/>
    </source>
</evidence>
<proteinExistence type="predicted"/>
<dbReference type="EMBL" id="CP151505">
    <property type="protein sequence ID" value="WZN62224.1"/>
    <property type="molecule type" value="Genomic_DNA"/>
</dbReference>